<dbReference type="WBParaSite" id="BTMF_0001429701-mRNA-1">
    <property type="protein sequence ID" value="BTMF_0001429701-mRNA-1"/>
    <property type="gene ID" value="BTMF_0001429701"/>
</dbReference>
<sequence length="81" mass="9729">LTKISGRWRRLVTNNVTFREKLMNARDSKQIEEICLGSNYKKLFTKEKWNAIIRCIIEQQQQNNMSTKHFLKRTDSQRQVS</sequence>
<dbReference type="AlphaFoldDB" id="A0A0R3R2Q7"/>
<accession>A0A0R3R2Q7</accession>
<proteinExistence type="predicted"/>
<name>A0A0R3R2Q7_9BILA</name>
<organism evidence="1">
    <name type="scientific">Brugia timori</name>
    <dbReference type="NCBI Taxonomy" id="42155"/>
    <lineage>
        <taxon>Eukaryota</taxon>
        <taxon>Metazoa</taxon>
        <taxon>Ecdysozoa</taxon>
        <taxon>Nematoda</taxon>
        <taxon>Chromadorea</taxon>
        <taxon>Rhabditida</taxon>
        <taxon>Spirurina</taxon>
        <taxon>Spiruromorpha</taxon>
        <taxon>Filarioidea</taxon>
        <taxon>Onchocercidae</taxon>
        <taxon>Brugia</taxon>
    </lineage>
</organism>
<protein>
    <submittedName>
        <fullName evidence="1">LORF2 protein</fullName>
    </submittedName>
</protein>
<reference evidence="1" key="1">
    <citation type="submission" date="2017-02" db="UniProtKB">
        <authorList>
            <consortium name="WormBaseParasite"/>
        </authorList>
    </citation>
    <scope>IDENTIFICATION</scope>
</reference>
<evidence type="ECO:0000313" key="1">
    <source>
        <dbReference type="WBParaSite" id="BTMF_0001429701-mRNA-1"/>
    </source>
</evidence>